<dbReference type="PIRSF" id="PIRSF005962">
    <property type="entry name" value="Pept_M20D_amidohydro"/>
    <property type="match status" value="1"/>
</dbReference>
<reference evidence="2 3" key="1">
    <citation type="submission" date="2023-06" db="EMBL/GenBank/DDBJ databases">
        <title>Cellulomonas sp. MW4 Whole genome sequence.</title>
        <authorList>
            <person name="Park S."/>
        </authorList>
    </citation>
    <scope>NUCLEOTIDE SEQUENCE [LARGE SCALE GENOMIC DNA]</scope>
    <source>
        <strain evidence="2 3">MW4</strain>
    </source>
</reference>
<dbReference type="EMBL" id="JAUCGQ010000001">
    <property type="protein sequence ID" value="MDM7855445.1"/>
    <property type="molecule type" value="Genomic_DNA"/>
</dbReference>
<keyword evidence="3" id="KW-1185">Reference proteome</keyword>
<dbReference type="RefSeq" id="WP_289455265.1">
    <property type="nucleotide sequence ID" value="NZ_JAUCGQ010000001.1"/>
</dbReference>
<dbReference type="Proteomes" id="UP001529338">
    <property type="component" value="Unassembled WGS sequence"/>
</dbReference>
<dbReference type="PANTHER" id="PTHR11014:SF63">
    <property type="entry name" value="METALLOPEPTIDASE, PUTATIVE (AFU_ORTHOLOGUE AFUA_6G09600)-RELATED"/>
    <property type="match status" value="1"/>
</dbReference>
<dbReference type="CDD" id="cd03886">
    <property type="entry name" value="M20_Acy1"/>
    <property type="match status" value="1"/>
</dbReference>
<dbReference type="SUPFAM" id="SSF53187">
    <property type="entry name" value="Zn-dependent exopeptidases"/>
    <property type="match status" value="1"/>
</dbReference>
<dbReference type="Pfam" id="PF07687">
    <property type="entry name" value="M20_dimer"/>
    <property type="match status" value="1"/>
</dbReference>
<evidence type="ECO:0000259" key="1">
    <source>
        <dbReference type="Pfam" id="PF07687"/>
    </source>
</evidence>
<gene>
    <name evidence="2" type="ORF">QRT04_10940</name>
</gene>
<organism evidence="2 3">
    <name type="scientific">Cellulomonas alba</name>
    <dbReference type="NCBI Taxonomy" id="3053467"/>
    <lineage>
        <taxon>Bacteria</taxon>
        <taxon>Bacillati</taxon>
        <taxon>Actinomycetota</taxon>
        <taxon>Actinomycetes</taxon>
        <taxon>Micrococcales</taxon>
        <taxon>Cellulomonadaceae</taxon>
        <taxon>Cellulomonas</taxon>
    </lineage>
</organism>
<dbReference type="Pfam" id="PF01546">
    <property type="entry name" value="Peptidase_M20"/>
    <property type="match status" value="1"/>
</dbReference>
<dbReference type="Gene3D" id="3.40.630.10">
    <property type="entry name" value="Zn peptidases"/>
    <property type="match status" value="1"/>
</dbReference>
<protein>
    <submittedName>
        <fullName evidence="2">M20 family metallopeptidase</fullName>
    </submittedName>
</protein>
<dbReference type="InterPro" id="IPR011650">
    <property type="entry name" value="Peptidase_M20_dimer"/>
</dbReference>
<dbReference type="SUPFAM" id="SSF55031">
    <property type="entry name" value="Bacterial exopeptidase dimerisation domain"/>
    <property type="match status" value="1"/>
</dbReference>
<feature type="domain" description="Peptidase M20 dimerisation" evidence="1">
    <location>
        <begin position="197"/>
        <end position="280"/>
    </location>
</feature>
<dbReference type="InterPro" id="IPR036264">
    <property type="entry name" value="Bact_exopeptidase_dim_dom"/>
</dbReference>
<dbReference type="InterPro" id="IPR002933">
    <property type="entry name" value="Peptidase_M20"/>
</dbReference>
<evidence type="ECO:0000313" key="2">
    <source>
        <dbReference type="EMBL" id="MDM7855445.1"/>
    </source>
</evidence>
<comment type="caution">
    <text evidence="2">The sequence shown here is derived from an EMBL/GenBank/DDBJ whole genome shotgun (WGS) entry which is preliminary data.</text>
</comment>
<evidence type="ECO:0000313" key="3">
    <source>
        <dbReference type="Proteomes" id="UP001529338"/>
    </source>
</evidence>
<proteinExistence type="predicted"/>
<dbReference type="InterPro" id="IPR017439">
    <property type="entry name" value="Amidohydrolase"/>
</dbReference>
<accession>A0ABT7SGX6</accession>
<dbReference type="NCBIfam" id="TIGR01891">
    <property type="entry name" value="amidohydrolases"/>
    <property type="match status" value="1"/>
</dbReference>
<dbReference type="PANTHER" id="PTHR11014">
    <property type="entry name" value="PEPTIDASE M20 FAMILY MEMBER"/>
    <property type="match status" value="1"/>
</dbReference>
<dbReference type="Gene3D" id="3.30.70.360">
    <property type="match status" value="1"/>
</dbReference>
<sequence>MTLSTEVYGALRADAAALLPDLVALRRALHAEPELGLDLPRTQAIVLDALEGLDLEVATGTSLTSVTAVLRGARPGPAVLLRGDMDALPVTEDTGEPFASRNDGVMHACGHDLHTAGLVGAARLLAARREELAGSVVLMFQPGEEGPAGALHMIEEGVLDAAGERVVAAYGLHVMSAVLPTGLVASRPGTMLAAADDFRITVKGRGGHGSMPHLAADPVPVAAEIVLALQTMVTREFDAFDPVIVTVGHLTAGTTHNVIPATAELEGSVRTFSEAVHDVAPERLRRVADGIAAAHGMTVDVDYHRGYPVLVNHAPEVDRIGEVTRAMFGDQAFLVPPQPIAGAEDFAYVLNEVPGAYFGLGAAPVGEDPATAAYNHSAQARFAEEALAVGPAVLAGLALHRLAEGA</sequence>
<name>A0ABT7SGX6_9CELL</name>